<sequence length="109" mass="12376">MRASELRARPLDSRTSPVAGLSFRGLQAIAYLERSRFTEGAVARALRAWANFVQDPWHRLWDPRCGCGVMECCPDLGEVRQILEAAGHVLPARDARRFRVEVAKIDELW</sequence>
<evidence type="ECO:0000313" key="2">
    <source>
        <dbReference type="Proteomes" id="UP000621500"/>
    </source>
</evidence>
<organism evidence="1 2">
    <name type="scientific">Plantactinospora mayteni</name>
    <dbReference type="NCBI Taxonomy" id="566021"/>
    <lineage>
        <taxon>Bacteria</taxon>
        <taxon>Bacillati</taxon>
        <taxon>Actinomycetota</taxon>
        <taxon>Actinomycetes</taxon>
        <taxon>Micromonosporales</taxon>
        <taxon>Micromonosporaceae</taxon>
        <taxon>Plantactinospora</taxon>
    </lineage>
</organism>
<reference evidence="1 2" key="1">
    <citation type="submission" date="2021-01" db="EMBL/GenBank/DDBJ databases">
        <title>Whole genome shotgun sequence of Plantactinospora mayteni NBRC 109088.</title>
        <authorList>
            <person name="Komaki H."/>
            <person name="Tamura T."/>
        </authorList>
    </citation>
    <scope>NUCLEOTIDE SEQUENCE [LARGE SCALE GENOMIC DNA]</scope>
    <source>
        <strain evidence="1 2">NBRC 109088</strain>
    </source>
</reference>
<proteinExistence type="predicted"/>
<name>A0ABQ4ELP9_9ACTN</name>
<keyword evidence="2" id="KW-1185">Reference proteome</keyword>
<protein>
    <submittedName>
        <fullName evidence="1">Uncharacterized protein</fullName>
    </submittedName>
</protein>
<evidence type="ECO:0000313" key="1">
    <source>
        <dbReference type="EMBL" id="GIG95669.1"/>
    </source>
</evidence>
<dbReference type="EMBL" id="BONX01000011">
    <property type="protein sequence ID" value="GIG95669.1"/>
    <property type="molecule type" value="Genomic_DNA"/>
</dbReference>
<gene>
    <name evidence="1" type="ORF">Pma05_22420</name>
</gene>
<accession>A0ABQ4ELP9</accession>
<comment type="caution">
    <text evidence="1">The sequence shown here is derived from an EMBL/GenBank/DDBJ whole genome shotgun (WGS) entry which is preliminary data.</text>
</comment>
<dbReference type="Proteomes" id="UP000621500">
    <property type="component" value="Unassembled WGS sequence"/>
</dbReference>